<evidence type="ECO:0000313" key="5">
    <source>
        <dbReference type="Proteomes" id="UP000051870"/>
    </source>
</evidence>
<dbReference type="PANTHER" id="PTHR38340">
    <property type="entry name" value="S-LAYER PROTEIN"/>
    <property type="match status" value="1"/>
</dbReference>
<dbReference type="GO" id="GO:0005509">
    <property type="term" value="F:calcium ion binding"/>
    <property type="evidence" value="ECO:0007669"/>
    <property type="project" value="InterPro"/>
</dbReference>
<reference evidence="5" key="1">
    <citation type="submission" date="2015-09" db="EMBL/GenBank/DDBJ databases">
        <authorList>
            <person name="Rodrigo-Torres Lidia"/>
            <person name="Arahal R.David."/>
        </authorList>
    </citation>
    <scope>NUCLEOTIDE SEQUENCE [LARGE SCALE GENOMIC DNA]</scope>
    <source>
        <strain evidence="5">CECT 7735</strain>
    </source>
</reference>
<sequence>MTNFDFFGPNSLVFTNAFFGTSGLDVVYEVTTPTSVVTRQVETGHRTTISGTGMSLNSQTGAATGTVTGMSFEDNSGNVIATLTDLNWPTQSLFNSLVEIDTTGDFSSFATLLSAAPITIDASDAVERFTMSEWWDFIAQITSRMSITGSPFSDILYSGAGNDTIVPGQNSDYDFIVGSRGNDTLDFTGASGSSFYEISYGYVPGLGNAQPSIAVDIDVDQNTGTVTGPGFVDTLVNIQDAVHDAYGFYLTGTVGRDTFNFNASEGSWWNFRGGEGVDTYTIQTDVNGRLSFHRGVEDNPSQGLVVNMNTGVVSNDGYGNREQINFLGGTGRVEIRATDFADSLTGSDARESFIGEQGNDTIDGGGGVDRVRYDRSGVGAVEVDLAAGRVTGTWDGHSFTDTLLNIENVSGSYFADTMIGSSGEDTLYGSSGNDNIVGGEGRDHLYGGTGDDTLDGSQGGGYGDYISPYTGANTIIGNAQLWMDGNGIDISYYNVNGSGGLVITQGADGSGTVTSNVLGVVNDTYTYGHVLSGTHDDDAFVGAATDSGQISLWNGHGGNDTFTGSAGIDGLFYRDDDSRDGETGVEIIFSGVGAGTAIDPHGDTDSFTGIEGAIASDFNDVVRGSSADERFVGEAGNDLLVGNGGRDTLEGGDGNDTLNGGDGDDEIIGGTSEDDIRDVVYAGAGNDDIDGGYGNDELRGDAGNDTIAGGFGADTVIGGAGNDTLTGSAFADQMFGSDGDDFVNGGFGHDLLNGGAGADRFYHIGIADHGSDWVQDYNATEGDILQFGIASATRSQFQINTTHTATAAGERSGDDATEEAFVIYRPTGQIMWALVDGGGQSSINLQIGGDVFDLLA</sequence>
<evidence type="ECO:0000256" key="3">
    <source>
        <dbReference type="SAM" id="MobiDB-lite"/>
    </source>
</evidence>
<evidence type="ECO:0000256" key="1">
    <source>
        <dbReference type="ARBA" id="ARBA00004613"/>
    </source>
</evidence>
<accession>A0A0P1I5A0</accession>
<dbReference type="GO" id="GO:0005576">
    <property type="term" value="C:extracellular region"/>
    <property type="evidence" value="ECO:0007669"/>
    <property type="project" value="UniProtKB-SubCell"/>
</dbReference>
<dbReference type="AlphaFoldDB" id="A0A0P1I5A0"/>
<dbReference type="RefSeq" id="WP_058310410.1">
    <property type="nucleotide sequence ID" value="NZ_CYTW01000001.1"/>
</dbReference>
<dbReference type="PROSITE" id="PS00330">
    <property type="entry name" value="HEMOLYSIN_CALCIUM"/>
    <property type="match status" value="3"/>
</dbReference>
<dbReference type="InterPro" id="IPR001343">
    <property type="entry name" value="Hemolysn_Ca-bd"/>
</dbReference>
<dbReference type="PRINTS" id="PR00313">
    <property type="entry name" value="CABNDNGRPT"/>
</dbReference>
<dbReference type="Proteomes" id="UP000051870">
    <property type="component" value="Unassembled WGS sequence"/>
</dbReference>
<feature type="region of interest" description="Disordered" evidence="3">
    <location>
        <begin position="642"/>
        <end position="671"/>
    </location>
</feature>
<feature type="compositionally biased region" description="Acidic residues" evidence="3">
    <location>
        <begin position="662"/>
        <end position="671"/>
    </location>
</feature>
<dbReference type="InterPro" id="IPR050557">
    <property type="entry name" value="RTX_toxin/Mannuronan_C5-epim"/>
</dbReference>
<keyword evidence="2" id="KW-0964">Secreted</keyword>
<dbReference type="STRING" id="1715693.PH7735_01265"/>
<evidence type="ECO:0000313" key="4">
    <source>
        <dbReference type="EMBL" id="CUJ90555.1"/>
    </source>
</evidence>
<dbReference type="Gene3D" id="2.150.10.10">
    <property type="entry name" value="Serralysin-like metalloprotease, C-terminal"/>
    <property type="match status" value="4"/>
</dbReference>
<dbReference type="Pfam" id="PF00353">
    <property type="entry name" value="HemolysinCabind"/>
    <property type="match status" value="8"/>
</dbReference>
<dbReference type="InterPro" id="IPR011049">
    <property type="entry name" value="Serralysin-like_metalloprot_C"/>
</dbReference>
<dbReference type="GeneID" id="83880325"/>
<comment type="subcellular location">
    <subcellularLocation>
        <location evidence="1">Secreted</location>
    </subcellularLocation>
</comment>
<keyword evidence="5" id="KW-1185">Reference proteome</keyword>
<dbReference type="EMBL" id="CYTW01000001">
    <property type="protein sequence ID" value="CUJ90555.1"/>
    <property type="molecule type" value="Genomic_DNA"/>
</dbReference>
<dbReference type="InterPro" id="IPR018511">
    <property type="entry name" value="Hemolysin-typ_Ca-bd_CS"/>
</dbReference>
<name>A0A0P1I5A0_9RHOB</name>
<protein>
    <submittedName>
        <fullName evidence="4">Cyclolysin</fullName>
    </submittedName>
</protein>
<dbReference type="SUPFAM" id="SSF51120">
    <property type="entry name" value="beta-Roll"/>
    <property type="match status" value="4"/>
</dbReference>
<proteinExistence type="predicted"/>
<evidence type="ECO:0000256" key="2">
    <source>
        <dbReference type="ARBA" id="ARBA00022525"/>
    </source>
</evidence>
<gene>
    <name evidence="4" type="primary">cya_7</name>
    <name evidence="4" type="ORF">PH7735_01265</name>
</gene>
<organism evidence="4 5">
    <name type="scientific">Shimia thalassica</name>
    <dbReference type="NCBI Taxonomy" id="1715693"/>
    <lineage>
        <taxon>Bacteria</taxon>
        <taxon>Pseudomonadati</taxon>
        <taxon>Pseudomonadota</taxon>
        <taxon>Alphaproteobacteria</taxon>
        <taxon>Rhodobacterales</taxon>
        <taxon>Roseobacteraceae</taxon>
    </lineage>
</organism>
<dbReference type="PANTHER" id="PTHR38340:SF1">
    <property type="entry name" value="S-LAYER PROTEIN"/>
    <property type="match status" value="1"/>
</dbReference>